<dbReference type="RefSeq" id="WP_245935693.1">
    <property type="nucleotide sequence ID" value="NZ_UHIO01000001.1"/>
</dbReference>
<evidence type="ECO:0000313" key="2">
    <source>
        <dbReference type="EMBL" id="SUP43097.1"/>
    </source>
</evidence>
<feature type="transmembrane region" description="Helical" evidence="1">
    <location>
        <begin position="246"/>
        <end position="265"/>
    </location>
</feature>
<keyword evidence="3" id="KW-1185">Reference proteome</keyword>
<keyword evidence="1" id="KW-0812">Transmembrane</keyword>
<feature type="transmembrane region" description="Helical" evidence="1">
    <location>
        <begin position="81"/>
        <end position="109"/>
    </location>
</feature>
<reference evidence="2 3" key="1">
    <citation type="submission" date="2018-06" db="EMBL/GenBank/DDBJ databases">
        <authorList>
            <consortium name="Pathogen Informatics"/>
            <person name="Doyle S."/>
        </authorList>
    </citation>
    <scope>NUCLEOTIDE SEQUENCE [LARGE SCALE GENOMIC DNA]</scope>
    <source>
        <strain evidence="2 3">NCTC12020</strain>
    </source>
</reference>
<sequence length="306" mass="33639">MDIIVALLPFFTVGLVAALISRFTGVALSFIIAPTLLYWGAKPLELVAFMLTFAVYNGFTSETQDFRLNVKQLILFKGWRVAIPVLGSVILAFVAPPAAIAFFILCFIAELAMNMYKRLPQSERPALSQVLLSAVIATIWCLVGVFAVPYMPVNYYFILVGLVMLGLTGFAWYAAKHRDAFRGTWTQLWNFLTVFLGLFGLDTSFYARALGRNFPSKQDVMIPVITFVAAFMGIMAIFATEFIFSMPALVAAVGAAIGMRFAGIYEFSRRGTFSYTAIAVTILAVVSLFLVSPAPVGLVDMEALFK</sequence>
<name>A0A380NM46_9FIRM</name>
<feature type="transmembrane region" description="Helical" evidence="1">
    <location>
        <begin position="6"/>
        <end position="32"/>
    </location>
</feature>
<feature type="transmembrane region" description="Helical" evidence="1">
    <location>
        <begin position="44"/>
        <end position="61"/>
    </location>
</feature>
<proteinExistence type="predicted"/>
<feature type="transmembrane region" description="Helical" evidence="1">
    <location>
        <begin position="187"/>
        <end position="208"/>
    </location>
</feature>
<evidence type="ECO:0000256" key="1">
    <source>
        <dbReference type="SAM" id="Phobius"/>
    </source>
</evidence>
<dbReference type="EMBL" id="UHIO01000001">
    <property type="protein sequence ID" value="SUP43097.1"/>
    <property type="molecule type" value="Genomic_DNA"/>
</dbReference>
<protein>
    <submittedName>
        <fullName evidence="2">Uncharacterized protein</fullName>
    </submittedName>
</protein>
<organism evidence="2 3">
    <name type="scientific">Veillonella criceti</name>
    <dbReference type="NCBI Taxonomy" id="103891"/>
    <lineage>
        <taxon>Bacteria</taxon>
        <taxon>Bacillati</taxon>
        <taxon>Bacillota</taxon>
        <taxon>Negativicutes</taxon>
        <taxon>Veillonellales</taxon>
        <taxon>Veillonellaceae</taxon>
        <taxon>Veillonella</taxon>
    </lineage>
</organism>
<feature type="transmembrane region" description="Helical" evidence="1">
    <location>
        <begin position="277"/>
        <end position="299"/>
    </location>
</feature>
<accession>A0A380NM46</accession>
<feature type="transmembrane region" description="Helical" evidence="1">
    <location>
        <begin position="130"/>
        <end position="149"/>
    </location>
</feature>
<feature type="transmembrane region" description="Helical" evidence="1">
    <location>
        <begin position="220"/>
        <end position="239"/>
    </location>
</feature>
<feature type="transmembrane region" description="Helical" evidence="1">
    <location>
        <begin position="155"/>
        <end position="175"/>
    </location>
</feature>
<dbReference type="Proteomes" id="UP000255367">
    <property type="component" value="Unassembled WGS sequence"/>
</dbReference>
<evidence type="ECO:0000313" key="3">
    <source>
        <dbReference type="Proteomes" id="UP000255367"/>
    </source>
</evidence>
<keyword evidence="1" id="KW-0472">Membrane</keyword>
<gene>
    <name evidence="2" type="ORF">NCTC12020_01061</name>
</gene>
<dbReference type="AlphaFoldDB" id="A0A380NM46"/>
<keyword evidence="1" id="KW-1133">Transmembrane helix</keyword>